<proteinExistence type="predicted"/>
<evidence type="ECO:0000256" key="1">
    <source>
        <dbReference type="SAM" id="MobiDB-lite"/>
    </source>
</evidence>
<evidence type="ECO:0000313" key="3">
    <source>
        <dbReference type="Proteomes" id="UP001223072"/>
    </source>
</evidence>
<organism evidence="2 3">
    <name type="scientific">Streptomyces turgidiscabies</name>
    <dbReference type="NCBI Taxonomy" id="85558"/>
    <lineage>
        <taxon>Bacteria</taxon>
        <taxon>Bacillati</taxon>
        <taxon>Actinomycetota</taxon>
        <taxon>Actinomycetes</taxon>
        <taxon>Kitasatosporales</taxon>
        <taxon>Streptomycetaceae</taxon>
        <taxon>Streptomyces</taxon>
    </lineage>
</organism>
<gene>
    <name evidence="2" type="ORF">QFZ49_005060</name>
</gene>
<feature type="compositionally biased region" description="Low complexity" evidence="1">
    <location>
        <begin position="136"/>
        <end position="147"/>
    </location>
</feature>
<protein>
    <submittedName>
        <fullName evidence="2">Uncharacterized protein</fullName>
    </submittedName>
</protein>
<keyword evidence="3" id="KW-1185">Reference proteome</keyword>
<sequence>MAPLFVSSRKDRRSGAYMWVSADDRNRWTDYRSEETTLLEEQQVAEEEIHFSGNDADTECHFGDDTWSPGAPLERRGAYGAELTITADDPAPARTIRLAPDPHNADESCGVLRSAAPNIPRPRPDGRFPSLEEESPASTPASTNPPTYQAGTTTSAPTPHPLIPVQPLALAAEAVGHGPADVSAPALEAEPRRTGLPASLIALQRAADLERRKLELLDRHDERTRQRRVWCDAAAAAQDAVTRYARAEGLNRFEVAQELRRAVGEFRSVSSP</sequence>
<dbReference type="EMBL" id="JAUSZS010000006">
    <property type="protein sequence ID" value="MDQ0935089.1"/>
    <property type="molecule type" value="Genomic_DNA"/>
</dbReference>
<evidence type="ECO:0000313" key="2">
    <source>
        <dbReference type="EMBL" id="MDQ0935089.1"/>
    </source>
</evidence>
<name>A0ABU0RSW3_9ACTN</name>
<accession>A0ABU0RSW3</accession>
<dbReference type="RefSeq" id="WP_307628705.1">
    <property type="nucleotide sequence ID" value="NZ_JAUSZS010000006.1"/>
</dbReference>
<comment type="caution">
    <text evidence="2">The sequence shown here is derived from an EMBL/GenBank/DDBJ whole genome shotgun (WGS) entry which is preliminary data.</text>
</comment>
<feature type="region of interest" description="Disordered" evidence="1">
    <location>
        <begin position="94"/>
        <end position="163"/>
    </location>
</feature>
<reference evidence="2 3" key="1">
    <citation type="submission" date="2023-07" db="EMBL/GenBank/DDBJ databases">
        <title>Comparative genomics of wheat-associated soil bacteria to identify genetic determinants of phenazine resistance.</title>
        <authorList>
            <person name="Mouncey N."/>
        </authorList>
    </citation>
    <scope>NUCLEOTIDE SEQUENCE [LARGE SCALE GENOMIC DNA]</scope>
    <source>
        <strain evidence="2 3">W2I16</strain>
    </source>
</reference>
<dbReference type="Proteomes" id="UP001223072">
    <property type="component" value="Unassembled WGS sequence"/>
</dbReference>